<name>A0A327ZMX7_9STAP</name>
<keyword evidence="7 11" id="KW-0812">Transmembrane</keyword>
<dbReference type="InterPro" id="IPR051125">
    <property type="entry name" value="ABC-4/HrtB_transporter"/>
</dbReference>
<accession>A0A327ZMX7</accession>
<comment type="subunit">
    <text evidence="3">The complex is composed of two ATP-binding proteins (HrtA), two transmembrane proteins (HrtB) and a solute-binding protein.</text>
</comment>
<keyword evidence="8 11" id="KW-1133">Transmembrane helix</keyword>
<reference evidence="13 14" key="1">
    <citation type="journal article" date="2018" name="Front. Microbiol.">
        <title>Description and Comparative Genomics of Macrococcus caseolyticus subsp. hominis subsp. nov., Macrococcus goetzii sp. nov., Macrococcus epidermidis sp. nov., and Macrococcus bohemicus sp. nov., Novel Macrococci From Human Clinical Material With Virulence Potential and Suspected Uptake of Foreign DNA by Natural Transformation.</title>
        <authorList>
            <person name="Maslanova I."/>
            <person name="Wertheimer Z."/>
            <person name="Sedlacek I."/>
            <person name="Svec P."/>
            <person name="Indrakova A."/>
            <person name="Kovarovic V."/>
            <person name="Schumann P."/>
            <person name="Sproer C."/>
            <person name="Kralova S."/>
            <person name="Sedo O."/>
            <person name="Kristofova L."/>
            <person name="Vrbovska V."/>
            <person name="Fuzik T."/>
            <person name="Petras P."/>
            <person name="Zdrahal Z."/>
            <person name="Ruzickova V."/>
            <person name="Doskar J."/>
            <person name="Pantucek R."/>
        </authorList>
    </citation>
    <scope>NUCLEOTIDE SEQUENCE [LARGE SCALE GENOMIC DNA]</scope>
    <source>
        <strain evidence="13 14">01/688</strain>
    </source>
</reference>
<evidence type="ECO:0000256" key="6">
    <source>
        <dbReference type="ARBA" id="ARBA00022475"/>
    </source>
</evidence>
<evidence type="ECO:0000256" key="11">
    <source>
        <dbReference type="SAM" id="Phobius"/>
    </source>
</evidence>
<sequence>MFLAWKEIMHNKLKFSLIIGVLVLISYLLFLISGLSNGLMGMNREAIDKWNPDAIVVTKESNRNLAQSLMEQDALDNKFDKVAPIKNLAVIIAKGDKKQNTLLFGIDKDTFINPNITEGKSFNDDYEVVANDGLKQKGFKLGDTVDIAGSDEDLKIVGFTNNAKYNAANVLYSNNATADKLSMNRLKDKANAFLIKDSNYKAQKIDSDFEAIDKETFITKLPGYTEQKLTLDVMSYFLFTIATFIIGIFLYILTIQKAPVFGLLKAQGISNGFLARSLIIQTLILSVIAVVIALILTIITANIIPDVVPIKFVWSMIGIYAGVIILTAIIGGLFSIRSIQKVDPLKTIG</sequence>
<gene>
    <name evidence="13" type="ORF">BHU61_12080</name>
</gene>
<dbReference type="EMBL" id="PZJH01000009">
    <property type="protein sequence ID" value="RAK43757.1"/>
    <property type="molecule type" value="Genomic_DNA"/>
</dbReference>
<evidence type="ECO:0000313" key="14">
    <source>
        <dbReference type="Proteomes" id="UP000249808"/>
    </source>
</evidence>
<comment type="caution">
    <text evidence="13">The sequence shown here is derived from an EMBL/GenBank/DDBJ whole genome shotgun (WGS) entry which is preliminary data.</text>
</comment>
<evidence type="ECO:0000256" key="8">
    <source>
        <dbReference type="ARBA" id="ARBA00022989"/>
    </source>
</evidence>
<keyword evidence="9 11" id="KW-0472">Membrane</keyword>
<keyword evidence="5" id="KW-0813">Transport</keyword>
<feature type="domain" description="ABC3 transporter permease C-terminal" evidence="12">
    <location>
        <begin position="233"/>
        <end position="342"/>
    </location>
</feature>
<evidence type="ECO:0000313" key="13">
    <source>
        <dbReference type="EMBL" id="RAK43757.1"/>
    </source>
</evidence>
<dbReference type="RefSeq" id="WP_111717219.1">
    <property type="nucleotide sequence ID" value="NZ_CP073819.1"/>
</dbReference>
<evidence type="ECO:0000256" key="2">
    <source>
        <dbReference type="ARBA" id="ARBA00008697"/>
    </source>
</evidence>
<organism evidence="13 14">
    <name type="scientific">Macrococcus epidermidis</name>
    <dbReference type="NCBI Taxonomy" id="1902580"/>
    <lineage>
        <taxon>Bacteria</taxon>
        <taxon>Bacillati</taxon>
        <taxon>Bacillota</taxon>
        <taxon>Bacilli</taxon>
        <taxon>Bacillales</taxon>
        <taxon>Staphylococcaceae</taxon>
        <taxon>Macrococcus</taxon>
    </lineage>
</organism>
<dbReference type="Pfam" id="PF02687">
    <property type="entry name" value="FtsX"/>
    <property type="match status" value="1"/>
</dbReference>
<evidence type="ECO:0000256" key="3">
    <source>
        <dbReference type="ARBA" id="ARBA00011131"/>
    </source>
</evidence>
<dbReference type="PANTHER" id="PTHR43738:SF1">
    <property type="entry name" value="HEMIN TRANSPORT SYSTEM PERMEASE PROTEIN HRTB-RELATED"/>
    <property type="match status" value="1"/>
</dbReference>
<evidence type="ECO:0000256" key="7">
    <source>
        <dbReference type="ARBA" id="ARBA00022692"/>
    </source>
</evidence>
<dbReference type="Proteomes" id="UP000249808">
    <property type="component" value="Unassembled WGS sequence"/>
</dbReference>
<evidence type="ECO:0000259" key="12">
    <source>
        <dbReference type="Pfam" id="PF02687"/>
    </source>
</evidence>
<dbReference type="PANTHER" id="PTHR43738">
    <property type="entry name" value="ABC TRANSPORTER, MEMBRANE PROTEIN"/>
    <property type="match status" value="1"/>
</dbReference>
<evidence type="ECO:0000256" key="10">
    <source>
        <dbReference type="ARBA" id="ARBA00024973"/>
    </source>
</evidence>
<feature type="transmembrane region" description="Helical" evidence="11">
    <location>
        <begin position="15"/>
        <end position="35"/>
    </location>
</feature>
<evidence type="ECO:0000256" key="5">
    <source>
        <dbReference type="ARBA" id="ARBA00022448"/>
    </source>
</evidence>
<evidence type="ECO:0000256" key="1">
    <source>
        <dbReference type="ARBA" id="ARBA00004651"/>
    </source>
</evidence>
<dbReference type="GO" id="GO:0005886">
    <property type="term" value="C:plasma membrane"/>
    <property type="evidence" value="ECO:0007669"/>
    <property type="project" value="UniProtKB-SubCell"/>
</dbReference>
<keyword evidence="14" id="KW-1185">Reference proteome</keyword>
<dbReference type="InterPro" id="IPR003838">
    <property type="entry name" value="ABC3_permease_C"/>
</dbReference>
<comment type="subcellular location">
    <subcellularLocation>
        <location evidence="1">Cell membrane</location>
        <topology evidence="1">Multi-pass membrane protein</topology>
    </subcellularLocation>
</comment>
<keyword evidence="6" id="KW-1003">Cell membrane</keyword>
<evidence type="ECO:0000256" key="4">
    <source>
        <dbReference type="ARBA" id="ARBA00016962"/>
    </source>
</evidence>
<protein>
    <recommendedName>
        <fullName evidence="4">Putative hemin transport system permease protein HrtB</fullName>
    </recommendedName>
</protein>
<feature type="transmembrane region" description="Helical" evidence="11">
    <location>
        <begin position="233"/>
        <end position="253"/>
    </location>
</feature>
<proteinExistence type="inferred from homology"/>
<feature type="transmembrane region" description="Helical" evidence="11">
    <location>
        <begin position="273"/>
        <end position="300"/>
    </location>
</feature>
<comment type="function">
    <text evidence="10">Part of the ABC transporter complex hrt involved in hemin import. Responsible for the translocation of the substrate across the membrane.</text>
</comment>
<evidence type="ECO:0000256" key="9">
    <source>
        <dbReference type="ARBA" id="ARBA00023136"/>
    </source>
</evidence>
<feature type="transmembrane region" description="Helical" evidence="11">
    <location>
        <begin position="312"/>
        <end position="336"/>
    </location>
</feature>
<dbReference type="AlphaFoldDB" id="A0A327ZMX7"/>
<comment type="similarity">
    <text evidence="2">Belongs to the ABC-4 integral membrane protein family. HrtB subfamily.</text>
</comment>